<dbReference type="EMBL" id="DROM01000125">
    <property type="protein sequence ID" value="HHH12981.1"/>
    <property type="molecule type" value="Genomic_DNA"/>
</dbReference>
<sequence length="121" mass="13961">MARIETVTAPLVVRYADGREQVVARAFPHPRGLVVLDLFWHQSTPDRAAHLLEGELTGEGPWRVGKAVIRVLGCHHTDPHLQEQFLPWKRYLEAHGDEYPPEEQVREIARRLGCRFESHPR</sequence>
<accession>A0A7C5MWD5</accession>
<dbReference type="AlphaFoldDB" id="A0A7C5MWD5"/>
<organism evidence="1">
    <name type="scientific">Thiolapillus brandeum</name>
    <dbReference type="NCBI Taxonomy" id="1076588"/>
    <lineage>
        <taxon>Bacteria</taxon>
        <taxon>Pseudomonadati</taxon>
        <taxon>Pseudomonadota</taxon>
        <taxon>Gammaproteobacteria</taxon>
        <taxon>Chromatiales</taxon>
        <taxon>Sedimenticolaceae</taxon>
        <taxon>Thiolapillus</taxon>
    </lineage>
</organism>
<gene>
    <name evidence="1" type="ORF">ENJ98_01980</name>
</gene>
<comment type="caution">
    <text evidence="1">The sequence shown here is derived from an EMBL/GenBank/DDBJ whole genome shotgun (WGS) entry which is preliminary data.</text>
</comment>
<protein>
    <submittedName>
        <fullName evidence="1">Uncharacterized protein</fullName>
    </submittedName>
</protein>
<proteinExistence type="predicted"/>
<evidence type="ECO:0000313" key="1">
    <source>
        <dbReference type="EMBL" id="HHH12981.1"/>
    </source>
</evidence>
<name>A0A7C5MWD5_9GAMM</name>
<reference evidence="1" key="1">
    <citation type="journal article" date="2020" name="mSystems">
        <title>Genome- and Community-Level Interaction Insights into Carbon Utilization and Element Cycling Functions of Hydrothermarchaeota in Hydrothermal Sediment.</title>
        <authorList>
            <person name="Zhou Z."/>
            <person name="Liu Y."/>
            <person name="Xu W."/>
            <person name="Pan J."/>
            <person name="Luo Z.H."/>
            <person name="Li M."/>
        </authorList>
    </citation>
    <scope>NUCLEOTIDE SEQUENCE [LARGE SCALE GENOMIC DNA]</scope>
    <source>
        <strain evidence="1">HyVt-535</strain>
    </source>
</reference>
<dbReference type="Proteomes" id="UP000886100">
    <property type="component" value="Unassembled WGS sequence"/>
</dbReference>